<dbReference type="AlphaFoldDB" id="A0A1E5VGX7"/>
<proteinExistence type="inferred from homology"/>
<evidence type="ECO:0000256" key="2">
    <source>
        <dbReference type="ARBA" id="ARBA00006706"/>
    </source>
</evidence>
<dbReference type="CDD" id="cd00685">
    <property type="entry name" value="Trans_IPPS_HT"/>
    <property type="match status" value="2"/>
</dbReference>
<dbReference type="InterPro" id="IPR008949">
    <property type="entry name" value="Isoprenoid_synthase_dom_sf"/>
</dbReference>
<dbReference type="SFLD" id="SFLDS00005">
    <property type="entry name" value="Isoprenoid_Synthase_Type_I"/>
    <property type="match status" value="2"/>
</dbReference>
<dbReference type="Gene3D" id="1.10.600.10">
    <property type="entry name" value="Farnesyl Diphosphate Synthase"/>
    <property type="match status" value="4"/>
</dbReference>
<dbReference type="InterPro" id="IPR033749">
    <property type="entry name" value="Polyprenyl_synt_CS"/>
</dbReference>
<protein>
    <submittedName>
        <fullName evidence="7">Farnesyl pyrophosphate synthase 2</fullName>
    </submittedName>
</protein>
<dbReference type="STRING" id="888268.A0A1E5VGX7"/>
<dbReference type="GO" id="GO:0004337">
    <property type="term" value="F:(2E,6E)-farnesyl diphosphate synthase activity"/>
    <property type="evidence" value="ECO:0007669"/>
    <property type="project" value="TreeGrafter"/>
</dbReference>
<dbReference type="Pfam" id="PF00348">
    <property type="entry name" value="polyprenyl_synt"/>
    <property type="match status" value="3"/>
</dbReference>
<evidence type="ECO:0000256" key="5">
    <source>
        <dbReference type="ARBA" id="ARBA00022842"/>
    </source>
</evidence>
<evidence type="ECO:0000313" key="7">
    <source>
        <dbReference type="EMBL" id="OEL24372.1"/>
    </source>
</evidence>
<dbReference type="OrthoDB" id="10257492at2759"/>
<keyword evidence="4" id="KW-0479">Metal-binding</keyword>
<organism evidence="7 8">
    <name type="scientific">Dichanthelium oligosanthes</name>
    <dbReference type="NCBI Taxonomy" id="888268"/>
    <lineage>
        <taxon>Eukaryota</taxon>
        <taxon>Viridiplantae</taxon>
        <taxon>Streptophyta</taxon>
        <taxon>Embryophyta</taxon>
        <taxon>Tracheophyta</taxon>
        <taxon>Spermatophyta</taxon>
        <taxon>Magnoliopsida</taxon>
        <taxon>Liliopsida</taxon>
        <taxon>Poales</taxon>
        <taxon>Poaceae</taxon>
        <taxon>PACMAD clade</taxon>
        <taxon>Panicoideae</taxon>
        <taxon>Panicodae</taxon>
        <taxon>Paniceae</taxon>
        <taxon>Dichantheliinae</taxon>
        <taxon>Dichanthelium</taxon>
    </lineage>
</organism>
<dbReference type="GO" id="GO:0045337">
    <property type="term" value="P:farnesyl diphosphate biosynthetic process"/>
    <property type="evidence" value="ECO:0007669"/>
    <property type="project" value="TreeGrafter"/>
</dbReference>
<dbReference type="Proteomes" id="UP000095767">
    <property type="component" value="Unassembled WGS sequence"/>
</dbReference>
<dbReference type="InterPro" id="IPR039702">
    <property type="entry name" value="FPS1-like"/>
</dbReference>
<dbReference type="GO" id="GO:0004161">
    <property type="term" value="F:dimethylallyltranstransferase activity"/>
    <property type="evidence" value="ECO:0007669"/>
    <property type="project" value="TreeGrafter"/>
</dbReference>
<dbReference type="InterPro" id="IPR000092">
    <property type="entry name" value="Polyprenyl_synt"/>
</dbReference>
<dbReference type="SUPFAM" id="SSF48576">
    <property type="entry name" value="Terpenoid synthases"/>
    <property type="match status" value="3"/>
</dbReference>
<keyword evidence="5" id="KW-0460">Magnesium</keyword>
<evidence type="ECO:0000256" key="6">
    <source>
        <dbReference type="ARBA" id="ARBA00023229"/>
    </source>
</evidence>
<keyword evidence="3" id="KW-0808">Transferase</keyword>
<reference evidence="7 8" key="1">
    <citation type="submission" date="2016-09" db="EMBL/GenBank/DDBJ databases">
        <title>The draft genome of Dichanthelium oligosanthes: A C3 panicoid grass species.</title>
        <authorList>
            <person name="Studer A.J."/>
            <person name="Schnable J.C."/>
            <person name="Brutnell T.P."/>
        </authorList>
    </citation>
    <scope>NUCLEOTIDE SEQUENCE [LARGE SCALE GENOMIC DNA]</scope>
    <source>
        <strain evidence="8">cv. Kellogg 1175</strain>
        <tissue evidence="7">Leaf</tissue>
    </source>
</reference>
<dbReference type="PANTHER" id="PTHR11525:SF14">
    <property type="entry name" value="OS04G0657100 PROTEIN"/>
    <property type="match status" value="1"/>
</dbReference>
<accession>A0A1E5VGX7</accession>
<evidence type="ECO:0000256" key="1">
    <source>
        <dbReference type="ARBA" id="ARBA00001946"/>
    </source>
</evidence>
<evidence type="ECO:0000256" key="4">
    <source>
        <dbReference type="ARBA" id="ARBA00022723"/>
    </source>
</evidence>
<keyword evidence="6" id="KW-0414">Isoprene biosynthesis</keyword>
<dbReference type="GO" id="GO:0046872">
    <property type="term" value="F:metal ion binding"/>
    <property type="evidence" value="ECO:0007669"/>
    <property type="project" value="UniProtKB-KW"/>
</dbReference>
<keyword evidence="8" id="KW-1185">Reference proteome</keyword>
<dbReference type="PROSITE" id="PS00444">
    <property type="entry name" value="POLYPRENYL_SYNTHASE_2"/>
    <property type="match status" value="2"/>
</dbReference>
<dbReference type="EMBL" id="LWDX02039829">
    <property type="protein sequence ID" value="OEL24372.1"/>
    <property type="molecule type" value="Genomic_DNA"/>
</dbReference>
<comment type="cofactor">
    <cofactor evidence="1">
        <name>Mg(2+)</name>
        <dbReference type="ChEBI" id="CHEBI:18420"/>
    </cofactor>
</comment>
<gene>
    <name evidence="7" type="ORF">BAE44_0014607</name>
</gene>
<evidence type="ECO:0000313" key="8">
    <source>
        <dbReference type="Proteomes" id="UP000095767"/>
    </source>
</evidence>
<name>A0A1E5VGX7_9POAL</name>
<comment type="similarity">
    <text evidence="2">Belongs to the FPP/GGPP synthase family.</text>
</comment>
<dbReference type="PANTHER" id="PTHR11525">
    <property type="entry name" value="FARNESYL-PYROPHOSPHATE SYNTHETASE"/>
    <property type="match status" value="1"/>
</dbReference>
<evidence type="ECO:0000256" key="3">
    <source>
        <dbReference type="ARBA" id="ARBA00022679"/>
    </source>
</evidence>
<dbReference type="GO" id="GO:0005737">
    <property type="term" value="C:cytoplasm"/>
    <property type="evidence" value="ECO:0007669"/>
    <property type="project" value="TreeGrafter"/>
</dbReference>
<comment type="caution">
    <text evidence="7">The sequence shown here is derived from an EMBL/GenBank/DDBJ whole genome shotgun (WGS) entry which is preliminary data.</text>
</comment>
<sequence length="1193" mass="135279">MGALAASIASHVPAGLLNAGLSLAALASPGEIIRRASRFEDELKELLRVHGGRSGAGAGDQGAGGQQTKERFLRAYERLKTELLNDRAFNFDFTEETRQWVAKMLDYNVPGGKLNRGLSVIDSYMLLREGTEVDDEDFYLACVLGWCVEWLQASALVLDDITDNAYTRRDNVCWYKLPTVGLSAINDGVLLKCHVQAIIKRYFKEKFYFLDLMELWNEIGLQTAMGQMLDLITTHTGAKDLARYRIQGYRRIVKYKTSYYSFYLPVACALLLNGAKLSDYVELKNVLIEMGVYFQIQDDYLDCFGDPEVIGKVQKNDPSLVLTIVMLMASVRPIDLVGTDIEDYKCSWLIVQAMELANENEMKILYENYGKSDPECVAAVKNVYKELDLQDIFLEYESRVYKHLVSTIDAEPDRAIREILKIFLKKIYRRKKRERAAMSQLMETAACGGGCALEGELEEKLLLHENGSAPPPAAAKCSAGAALQKRGVERCRLPDQGADIGDCRERFVRAYDRLRDELLADDTCDLTDEARRWLAQVRHDRRRKKYMIDYNVPGGKLNRGLSVIDSYLLLKQGSEKEVADSFVAQKSCQFQACALLLDDIMDDSHTRRDQICWYRRPEVLKSDILVGLRGINDGILLKCHISRLIKKYFREKSYYIDLAELWDEIALQTSLGQMLDLISTHNGAEELAKYNIEGYRRIVKYKTSYYSFYLPVACALLLSGAKLENFSGLRDILIEMGIYFQAQDDYLDCFADPNTIGKIGTDIEDHKCSWLIVQALGQANSNQIEVLLKNYGKKDSTSVSKVKSTYSTLDLKDMFSEFEDRAYKHLVSSIEAQHDRLACSGSQRARMAMLSQLKTTPGGDGTLEGELAEKLLLHDGAPSAGAGAAQERGWSHHEGEVGNVIDECRERFVSAYDHLRDELLSDDSCELTDEAKRWVTQVRRRTRGCMLVALYINHVGLRGISDGILLKCHAARLVKKYFRGKPYYIDLLELWNEVGVLLNCLEEIDEYRELQMLDLICTNNGADDLAKYSIEGYHRIVKYKTSYYSFYLPVAFALLLSGAKLENFSGARDALIEMGIYFQVQDDYLDCFADPNTIGKVGNDIEDHKCSWLIVQALGHANSNQIEVLLKNYGKKDSTSVSKVKSIYSALDLKGMFSQYEDRTYNHLVTSIEAQHHDRAVQEILKSFLKKIHRRKK</sequence>
<dbReference type="FunFam" id="1.10.600.10:FF:000008">
    <property type="entry name" value="Farnesyl pyrophosphate synthase"/>
    <property type="match status" value="1"/>
</dbReference>